<accession>A0A1T4TU26</accession>
<evidence type="ECO:0000313" key="2">
    <source>
        <dbReference type="Proteomes" id="UP000190162"/>
    </source>
</evidence>
<reference evidence="2" key="1">
    <citation type="submission" date="2017-02" db="EMBL/GenBank/DDBJ databases">
        <authorList>
            <person name="Varghese N."/>
            <person name="Submissions S."/>
        </authorList>
    </citation>
    <scope>NUCLEOTIDE SEQUENCE [LARGE SCALE GENOMIC DNA]</scope>
    <source>
        <strain evidence="2">DSM 22720</strain>
    </source>
</reference>
<organism evidence="1 2">
    <name type="scientific">Enterovibrio nigricans DSM 22720</name>
    <dbReference type="NCBI Taxonomy" id="1121868"/>
    <lineage>
        <taxon>Bacteria</taxon>
        <taxon>Pseudomonadati</taxon>
        <taxon>Pseudomonadota</taxon>
        <taxon>Gammaproteobacteria</taxon>
        <taxon>Vibrionales</taxon>
        <taxon>Vibrionaceae</taxon>
        <taxon>Enterovibrio</taxon>
    </lineage>
</organism>
<sequence>MSYSTWGWRKHVVRRMRRVLLEREQLCCELECPANAAGDREVGHHLAYRRRGHPRGMF</sequence>
<gene>
    <name evidence="1" type="ORF">SAMN02745132_00159</name>
</gene>
<evidence type="ECO:0000313" key="1">
    <source>
        <dbReference type="EMBL" id="SKA43952.1"/>
    </source>
</evidence>
<protein>
    <submittedName>
        <fullName evidence="1">Uncharacterized protein</fullName>
    </submittedName>
</protein>
<dbReference type="AlphaFoldDB" id="A0A1T4TU26"/>
<dbReference type="EMBL" id="FUXU01000001">
    <property type="protein sequence ID" value="SKA43952.1"/>
    <property type="molecule type" value="Genomic_DNA"/>
</dbReference>
<dbReference type="Proteomes" id="UP000190162">
    <property type="component" value="Unassembled WGS sequence"/>
</dbReference>
<name>A0A1T4TU26_9GAMM</name>
<proteinExistence type="predicted"/>
<keyword evidence="2" id="KW-1185">Reference proteome</keyword>